<gene>
    <name evidence="2" type="ORF">HHT355_0215</name>
</gene>
<protein>
    <submittedName>
        <fullName evidence="2">Putative membrane protein</fullName>
    </submittedName>
</protein>
<sequence length="224" mass="24418">MLKNLFDFFFVTDAESGSFYPTTAGNIALLIVIALLFVALLALSKGNKKINVKQIAFSAVAMTMAVVTSIYTVYEFPFGGSITLFRMFFICFIGYLYGTKAGIITGVAYGILDFILKPYAITIIQPLLDYPIAFGCLGLSGLFSKSKYGIIKGYIVGVAGRYICHVLTGVIYFHEYAGGKNPLIYSLTYNASYIVPEAVLTVLLLLIPAVRQGLTEVKKMALEG</sequence>
<evidence type="ECO:0000313" key="2">
    <source>
        <dbReference type="EMBL" id="CRZ33427.1"/>
    </source>
</evidence>
<organism evidence="2 3">
    <name type="scientific">Herbinix hemicellulosilytica</name>
    <dbReference type="NCBI Taxonomy" id="1564487"/>
    <lineage>
        <taxon>Bacteria</taxon>
        <taxon>Bacillati</taxon>
        <taxon>Bacillota</taxon>
        <taxon>Clostridia</taxon>
        <taxon>Lachnospirales</taxon>
        <taxon>Lachnospiraceae</taxon>
        <taxon>Herbinix</taxon>
    </lineage>
</organism>
<keyword evidence="1" id="KW-0812">Transmembrane</keyword>
<dbReference type="GO" id="GO:0015234">
    <property type="term" value="F:thiamine transmembrane transporter activity"/>
    <property type="evidence" value="ECO:0007669"/>
    <property type="project" value="InterPro"/>
</dbReference>
<dbReference type="RefSeq" id="WP_103201609.1">
    <property type="nucleotide sequence ID" value="NZ_CVTD020000007.1"/>
</dbReference>
<dbReference type="Pfam" id="PF09515">
    <property type="entry name" value="Thia_YuaJ"/>
    <property type="match status" value="1"/>
</dbReference>
<feature type="transmembrane region" description="Helical" evidence="1">
    <location>
        <begin position="153"/>
        <end position="173"/>
    </location>
</feature>
<dbReference type="AlphaFoldDB" id="A0A0H5SDI1"/>
<dbReference type="InterPro" id="IPR012651">
    <property type="entry name" value="Thia_Transptr_ThiT"/>
</dbReference>
<feature type="transmembrane region" description="Helical" evidence="1">
    <location>
        <begin position="20"/>
        <end position="43"/>
    </location>
</feature>
<feature type="transmembrane region" description="Helical" evidence="1">
    <location>
        <begin position="193"/>
        <end position="210"/>
    </location>
</feature>
<reference evidence="2 3" key="1">
    <citation type="submission" date="2015-06" db="EMBL/GenBank/DDBJ databases">
        <authorList>
            <person name="Wibberg Daniel"/>
        </authorList>
    </citation>
    <scope>NUCLEOTIDE SEQUENCE [LARGE SCALE GENOMIC DNA]</scope>
    <source>
        <strain evidence="2 3">T3/55T</strain>
    </source>
</reference>
<evidence type="ECO:0000256" key="1">
    <source>
        <dbReference type="SAM" id="Phobius"/>
    </source>
</evidence>
<name>A0A0H5SDI1_HERHM</name>
<dbReference type="OrthoDB" id="9795813at2"/>
<dbReference type="EMBL" id="CVTD020000007">
    <property type="protein sequence ID" value="CRZ33427.1"/>
    <property type="molecule type" value="Genomic_DNA"/>
</dbReference>
<proteinExistence type="predicted"/>
<dbReference type="Proteomes" id="UP000236497">
    <property type="component" value="Unassembled WGS sequence"/>
</dbReference>
<dbReference type="Gene3D" id="1.10.1760.20">
    <property type="match status" value="1"/>
</dbReference>
<keyword evidence="1" id="KW-1133">Transmembrane helix</keyword>
<accession>A0A0H5SDI1</accession>
<dbReference type="GO" id="GO:0005886">
    <property type="term" value="C:plasma membrane"/>
    <property type="evidence" value="ECO:0007669"/>
    <property type="project" value="InterPro"/>
</dbReference>
<evidence type="ECO:0000313" key="3">
    <source>
        <dbReference type="Proteomes" id="UP000236497"/>
    </source>
</evidence>
<keyword evidence="1" id="KW-0472">Membrane</keyword>
<feature type="transmembrane region" description="Helical" evidence="1">
    <location>
        <begin position="55"/>
        <end position="74"/>
    </location>
</feature>
<keyword evidence="3" id="KW-1185">Reference proteome</keyword>